<dbReference type="HOGENOM" id="CLU_2717699_0_0_0"/>
<dbReference type="EMBL" id="CP003532">
    <property type="protein sequence ID" value="AFK06786.1"/>
    <property type="molecule type" value="Genomic_DNA"/>
</dbReference>
<dbReference type="GeneID" id="87106911"/>
<dbReference type="Proteomes" id="UP000002881">
    <property type="component" value="Chromosome"/>
</dbReference>
<keyword evidence="3" id="KW-1185">Reference proteome</keyword>
<dbReference type="KEGG" id="mpg:Theba_1081"/>
<sequence length="72" mass="8204" precursor="true">MTEEEFVGADSTGCQYYSLHVILTMLLVRISVFAVFSRPDPVQKHHGMTEEARKRDHRSRQSLFSLAAFSTS</sequence>
<feature type="transmembrane region" description="Helical" evidence="1">
    <location>
        <begin position="16"/>
        <end position="36"/>
    </location>
</feature>
<dbReference type="AlphaFoldDB" id="I2F4D3"/>
<evidence type="ECO:0000256" key="1">
    <source>
        <dbReference type="SAM" id="Phobius"/>
    </source>
</evidence>
<keyword evidence="1" id="KW-0812">Transmembrane</keyword>
<name>I2F4D3_9BACT</name>
<reference evidence="2 3" key="1">
    <citation type="journal article" date="2012" name="Genome Biol. Evol.">
        <title>Genome Sequence of the Mesophilic Thermotogales Bacterium Mesotoga prima MesG1.Ag.4.2 Reveals the Largest Thermotogales Genome To Date.</title>
        <authorList>
            <person name="Zhaxybayeva O."/>
            <person name="Swithers K.S."/>
            <person name="Foght J."/>
            <person name="Green A.G."/>
            <person name="Bruce D."/>
            <person name="Detter C."/>
            <person name="Han S."/>
            <person name="Teshima H."/>
            <person name="Han J."/>
            <person name="Woyke T."/>
            <person name="Pitluck S."/>
            <person name="Nolan M."/>
            <person name="Ivanova N."/>
            <person name="Pati A."/>
            <person name="Land M.L."/>
            <person name="Dlutek M."/>
            <person name="Doolittle W.F."/>
            <person name="Noll K.M."/>
            <person name="Nesbo C.L."/>
        </authorList>
    </citation>
    <scope>NUCLEOTIDE SEQUENCE [LARGE SCALE GENOMIC DNA]</scope>
    <source>
        <strain evidence="3">mesG1.Ag.4.2</strain>
    </source>
</reference>
<evidence type="ECO:0000313" key="3">
    <source>
        <dbReference type="Proteomes" id="UP000002881"/>
    </source>
</evidence>
<evidence type="ECO:0000313" key="2">
    <source>
        <dbReference type="EMBL" id="AFK06786.1"/>
    </source>
</evidence>
<protein>
    <submittedName>
        <fullName evidence="2">Uncharacterized protein</fullName>
    </submittedName>
</protein>
<gene>
    <name evidence="2" type="ORF">Theba_1081</name>
</gene>
<keyword evidence="1" id="KW-1133">Transmembrane helix</keyword>
<proteinExistence type="predicted"/>
<organism evidence="2 3">
    <name type="scientific">Mesotoga prima MesG1.Ag.4.2</name>
    <dbReference type="NCBI Taxonomy" id="660470"/>
    <lineage>
        <taxon>Bacteria</taxon>
        <taxon>Thermotogati</taxon>
        <taxon>Thermotogota</taxon>
        <taxon>Thermotogae</taxon>
        <taxon>Kosmotogales</taxon>
        <taxon>Kosmotogaceae</taxon>
        <taxon>Mesotoga</taxon>
    </lineage>
</organism>
<accession>I2F4D3</accession>
<dbReference type="RefSeq" id="WP_014730784.1">
    <property type="nucleotide sequence ID" value="NC_017934.1"/>
</dbReference>
<keyword evidence="1" id="KW-0472">Membrane</keyword>